<proteinExistence type="evidence at transcript level"/>
<name>A0A0U2V7M3_CALSV</name>
<accession>A0A0U2V7M3</accession>
<dbReference type="AlphaFoldDB" id="A0A0U2V7M3"/>
<feature type="signal peptide" evidence="1">
    <location>
        <begin position="1"/>
        <end position="20"/>
    </location>
</feature>
<reference evidence="2" key="1">
    <citation type="journal article" date="2015" name="Sci. Rep.">
        <title>Spliced leader RNA trans-splicing discovered in copepods.</title>
        <authorList>
            <person name="Yang F."/>
            <person name="Xu D."/>
            <person name="Zhuang Y."/>
            <person name="Yi X."/>
            <person name="Huang Y."/>
            <person name="Chen H."/>
            <person name="Lin S."/>
            <person name="Campbell D.A."/>
            <person name="Sturm N.R."/>
            <person name="Liu G."/>
            <person name="Zhang H."/>
        </authorList>
    </citation>
    <scope>NUCLEOTIDE SEQUENCE</scope>
</reference>
<feature type="chain" id="PRO_5006832882" evidence="1">
    <location>
        <begin position="21"/>
        <end position="163"/>
    </location>
</feature>
<evidence type="ECO:0000313" key="2">
    <source>
        <dbReference type="EMBL" id="ALS04997.1"/>
    </source>
</evidence>
<organism evidence="2">
    <name type="scientific">Calanus sinicus</name>
    <name type="common">Copepod</name>
    <dbReference type="NCBI Taxonomy" id="114070"/>
    <lineage>
        <taxon>Eukaryota</taxon>
        <taxon>Metazoa</taxon>
        <taxon>Ecdysozoa</taxon>
        <taxon>Arthropoda</taxon>
        <taxon>Crustacea</taxon>
        <taxon>Multicrustacea</taxon>
        <taxon>Hexanauplia</taxon>
        <taxon>Copepoda</taxon>
        <taxon>Calanoida</taxon>
        <taxon>Calanidae</taxon>
        <taxon>Calanus</taxon>
    </lineage>
</organism>
<sequence>MKQGYLFSLLFLLHLQQVFAPVPRCSPLIIINKVPESMSLTSDMNPYFPVAECEYGGPMQAILAGDFNSVFILDEPGKIPLHNLYELVWIVKKGWPRLQRILAGEEEFKFSPEILLEGYRGDQKTPRLQQLGHGTSRDKTKIDQTFSQSVQELLDLERRRRRK</sequence>
<dbReference type="EMBL" id="KT755163">
    <property type="protein sequence ID" value="ALS04997.1"/>
    <property type="molecule type" value="mRNA"/>
</dbReference>
<evidence type="ECO:0000256" key="1">
    <source>
        <dbReference type="SAM" id="SignalP"/>
    </source>
</evidence>
<protein>
    <submittedName>
        <fullName evidence="2">Uncharacterized protein</fullName>
    </submittedName>
</protein>
<keyword evidence="1" id="KW-0732">Signal</keyword>